<dbReference type="GO" id="GO:0031090">
    <property type="term" value="C:organelle membrane"/>
    <property type="evidence" value="ECO:0007669"/>
    <property type="project" value="UniProtKB-ARBA"/>
</dbReference>
<dbReference type="Gene3D" id="3.30.40.10">
    <property type="entry name" value="Zinc/RING finger domain, C3HC4 (zinc finger)"/>
    <property type="match status" value="1"/>
</dbReference>
<dbReference type="InterPro" id="IPR013083">
    <property type="entry name" value="Znf_RING/FYVE/PHD"/>
</dbReference>
<gene>
    <name evidence="21" type="ORF">HOLleu_30126</name>
</gene>
<dbReference type="InterPro" id="IPR044066">
    <property type="entry name" value="TRIAD_supradom"/>
</dbReference>
<comment type="pathway">
    <text evidence="3">Protein modification; protein ubiquitination.</text>
</comment>
<feature type="domain" description="RWD" evidence="19">
    <location>
        <begin position="40"/>
        <end position="174"/>
    </location>
</feature>
<dbReference type="SMART" id="SM00647">
    <property type="entry name" value="IBR"/>
    <property type="match status" value="2"/>
</dbReference>
<sequence length="513" mass="58503">MPVQYSPNLKCIHDFFELQVVKCCTQIELLRMTDAEDRKSELLALSSIFGEDGFQSTADDGGELQIKCKASEDLVLWLNEEECRYALQAGGRVKEEEGKFLLAISFLPQLKLKFVYPTDYPSCSAPVFSVSCNWLSLRQLSKLCDQLDQIWKENKGDVIVFLWASYLENDALSDIGITNTLKVEYSPVRGRHPVSEDLLETQKSENETQHQDSHSLTSFEDVRVSCFATSQESTIKELVTCDLHNKAKVFETSTFTCGICYDDIQGSDCTSFVPCQHVYCKICIKEHFAVNITEGRVLGLCCPETDCDAMAIQGQETYDAARLVKELVSEDLFARYDRLLLQTSLDGMEDVVYCPRLSCRSPVVKEDGDNLALCPACRFVFCTLCSKPNHGIFDCQKAKREMIAIMKRMKEEEARRLEEENAKDISERIKREMEEAAGEVYVFTKSKKCPSCGFHIQKNMGCNKMTCSRCFCNFCWICMKKLDNKNSYQHFEDESTSCYKMVYTAFDEDEDIT</sequence>
<accession>A0A9Q1H0U7</accession>
<evidence type="ECO:0000256" key="16">
    <source>
        <dbReference type="PROSITE-ProRule" id="PRU00175"/>
    </source>
</evidence>
<dbReference type="PANTHER" id="PTHR11685">
    <property type="entry name" value="RBR FAMILY RING FINGER AND IBR DOMAIN-CONTAINING"/>
    <property type="match status" value="1"/>
</dbReference>
<dbReference type="GO" id="GO:0008270">
    <property type="term" value="F:zinc ion binding"/>
    <property type="evidence" value="ECO:0007669"/>
    <property type="project" value="UniProtKB-KW"/>
</dbReference>
<dbReference type="Pfam" id="PF01485">
    <property type="entry name" value="IBR"/>
    <property type="match status" value="1"/>
</dbReference>
<dbReference type="SUPFAM" id="SSF57850">
    <property type="entry name" value="RING/U-box"/>
    <property type="match status" value="3"/>
</dbReference>
<keyword evidence="6" id="KW-0812">Transmembrane</keyword>
<keyword evidence="11" id="KW-0862">Zinc</keyword>
<keyword evidence="17" id="KW-0175">Coiled coil</keyword>
<dbReference type="InterPro" id="IPR001841">
    <property type="entry name" value="Znf_RING"/>
</dbReference>
<dbReference type="SMART" id="SM00591">
    <property type="entry name" value="RWD"/>
    <property type="match status" value="1"/>
</dbReference>
<dbReference type="PROSITE" id="PS50089">
    <property type="entry name" value="ZF_RING_2"/>
    <property type="match status" value="1"/>
</dbReference>
<dbReference type="Proteomes" id="UP001152320">
    <property type="component" value="Chromosome 15"/>
</dbReference>
<dbReference type="GO" id="GO:0005737">
    <property type="term" value="C:cytoplasm"/>
    <property type="evidence" value="ECO:0007669"/>
    <property type="project" value="UniProtKB-ARBA"/>
</dbReference>
<evidence type="ECO:0000256" key="13">
    <source>
        <dbReference type="ARBA" id="ARBA00023136"/>
    </source>
</evidence>
<evidence type="ECO:0000256" key="1">
    <source>
        <dbReference type="ARBA" id="ARBA00001798"/>
    </source>
</evidence>
<comment type="caution">
    <text evidence="21">The sequence shown here is derived from an EMBL/GenBank/DDBJ whole genome shotgun (WGS) entry which is preliminary data.</text>
</comment>
<evidence type="ECO:0000313" key="21">
    <source>
        <dbReference type="EMBL" id="KAJ8028006.1"/>
    </source>
</evidence>
<evidence type="ECO:0000256" key="12">
    <source>
        <dbReference type="ARBA" id="ARBA00022989"/>
    </source>
</evidence>
<evidence type="ECO:0000256" key="6">
    <source>
        <dbReference type="ARBA" id="ARBA00022692"/>
    </source>
</evidence>
<evidence type="ECO:0000259" key="20">
    <source>
        <dbReference type="PROSITE" id="PS51873"/>
    </source>
</evidence>
<dbReference type="PROSITE" id="PS00518">
    <property type="entry name" value="ZF_RING_1"/>
    <property type="match status" value="1"/>
</dbReference>
<evidence type="ECO:0000256" key="8">
    <source>
        <dbReference type="ARBA" id="ARBA00022737"/>
    </source>
</evidence>
<dbReference type="GO" id="GO:0016567">
    <property type="term" value="P:protein ubiquitination"/>
    <property type="evidence" value="ECO:0007669"/>
    <property type="project" value="InterPro"/>
</dbReference>
<evidence type="ECO:0000256" key="5">
    <source>
        <dbReference type="ARBA" id="ARBA00022679"/>
    </source>
</evidence>
<keyword evidence="10" id="KW-0833">Ubl conjugation pathway</keyword>
<evidence type="ECO:0000313" key="22">
    <source>
        <dbReference type="Proteomes" id="UP001152320"/>
    </source>
</evidence>
<dbReference type="Gene3D" id="3.10.110.10">
    <property type="entry name" value="Ubiquitin Conjugating Enzyme"/>
    <property type="match status" value="1"/>
</dbReference>
<dbReference type="SUPFAM" id="SSF54495">
    <property type="entry name" value="UBC-like"/>
    <property type="match status" value="1"/>
</dbReference>
<protein>
    <recommendedName>
        <fullName evidence="4">RBR-type E3 ubiquitin transferase</fullName>
        <ecNumber evidence="4">2.3.2.31</ecNumber>
    </recommendedName>
</protein>
<dbReference type="InterPro" id="IPR031127">
    <property type="entry name" value="E3_UB_ligase_RBR"/>
</dbReference>
<reference evidence="21" key="1">
    <citation type="submission" date="2021-10" db="EMBL/GenBank/DDBJ databases">
        <title>Tropical sea cucumber genome reveals ecological adaptation and Cuvierian tubules defense mechanism.</title>
        <authorList>
            <person name="Chen T."/>
        </authorList>
    </citation>
    <scope>NUCLEOTIDE SEQUENCE</scope>
    <source>
        <strain evidence="21">Nanhai2018</strain>
        <tissue evidence="21">Muscle</tissue>
    </source>
</reference>
<dbReference type="InterPro" id="IPR016135">
    <property type="entry name" value="UBQ-conjugating_enzyme/RWD"/>
</dbReference>
<comment type="similarity">
    <text evidence="14">Belongs to the RBR family. RNF144 subfamily.</text>
</comment>
<dbReference type="Gene3D" id="1.20.120.1750">
    <property type="match status" value="1"/>
</dbReference>
<dbReference type="Pfam" id="PF22191">
    <property type="entry name" value="IBR_1"/>
    <property type="match status" value="1"/>
</dbReference>
<proteinExistence type="inferred from homology"/>
<name>A0A9Q1H0U7_HOLLE</name>
<dbReference type="InterPro" id="IPR031128">
    <property type="entry name" value="RNF14_RING-HC_Zfn"/>
</dbReference>
<feature type="coiled-coil region" evidence="17">
    <location>
        <begin position="395"/>
        <end position="439"/>
    </location>
</feature>
<evidence type="ECO:0000256" key="2">
    <source>
        <dbReference type="ARBA" id="ARBA00004167"/>
    </source>
</evidence>
<dbReference type="GO" id="GO:0061630">
    <property type="term" value="F:ubiquitin protein ligase activity"/>
    <property type="evidence" value="ECO:0007669"/>
    <property type="project" value="UniProtKB-EC"/>
</dbReference>
<comment type="subcellular location">
    <subcellularLocation>
        <location evidence="2">Membrane</location>
        <topology evidence="2">Single-pass membrane protein</topology>
    </subcellularLocation>
</comment>
<dbReference type="PROSITE" id="PS51873">
    <property type="entry name" value="TRIAD"/>
    <property type="match status" value="1"/>
</dbReference>
<organism evidence="21 22">
    <name type="scientific">Holothuria leucospilota</name>
    <name type="common">Black long sea cucumber</name>
    <name type="synonym">Mertensiothuria leucospilota</name>
    <dbReference type="NCBI Taxonomy" id="206669"/>
    <lineage>
        <taxon>Eukaryota</taxon>
        <taxon>Metazoa</taxon>
        <taxon>Echinodermata</taxon>
        <taxon>Eleutherozoa</taxon>
        <taxon>Echinozoa</taxon>
        <taxon>Holothuroidea</taxon>
        <taxon>Aspidochirotacea</taxon>
        <taxon>Aspidochirotida</taxon>
        <taxon>Holothuriidae</taxon>
        <taxon>Holothuria</taxon>
    </lineage>
</organism>
<evidence type="ECO:0000256" key="9">
    <source>
        <dbReference type="ARBA" id="ARBA00022771"/>
    </source>
</evidence>
<dbReference type="OrthoDB" id="69641at2759"/>
<dbReference type="Pfam" id="PF05773">
    <property type="entry name" value="RWD"/>
    <property type="match status" value="1"/>
</dbReference>
<feature type="domain" description="RING-type" evidence="20">
    <location>
        <begin position="253"/>
        <end position="502"/>
    </location>
</feature>
<dbReference type="EC" id="2.3.2.31" evidence="4"/>
<evidence type="ECO:0000256" key="3">
    <source>
        <dbReference type="ARBA" id="ARBA00004906"/>
    </source>
</evidence>
<dbReference type="CDD" id="cd20354">
    <property type="entry name" value="Rcat_RBR_RNF14"/>
    <property type="match status" value="1"/>
</dbReference>
<evidence type="ECO:0000256" key="14">
    <source>
        <dbReference type="ARBA" id="ARBA00038342"/>
    </source>
</evidence>
<keyword evidence="7" id="KW-0479">Metal-binding</keyword>
<comment type="similarity">
    <text evidence="15">Belongs to the RBR family. RNF14 subfamily.</text>
</comment>
<keyword evidence="13" id="KW-0472">Membrane</keyword>
<evidence type="ECO:0000259" key="19">
    <source>
        <dbReference type="PROSITE" id="PS50908"/>
    </source>
</evidence>
<dbReference type="CDD" id="cd23820">
    <property type="entry name" value="RWD_RNF14"/>
    <property type="match status" value="1"/>
</dbReference>
<evidence type="ECO:0000256" key="11">
    <source>
        <dbReference type="ARBA" id="ARBA00022833"/>
    </source>
</evidence>
<evidence type="ECO:0000256" key="10">
    <source>
        <dbReference type="ARBA" id="ARBA00022786"/>
    </source>
</evidence>
<dbReference type="InterPro" id="IPR006575">
    <property type="entry name" value="RWD_dom"/>
</dbReference>
<keyword evidence="8" id="KW-0677">Repeat</keyword>
<dbReference type="CDD" id="cd20341">
    <property type="entry name" value="BRcat_RBR_RNF14"/>
    <property type="match status" value="1"/>
</dbReference>
<evidence type="ECO:0000256" key="7">
    <source>
        <dbReference type="ARBA" id="ARBA00022723"/>
    </source>
</evidence>
<dbReference type="EMBL" id="JAIZAY010000015">
    <property type="protein sequence ID" value="KAJ8028006.1"/>
    <property type="molecule type" value="Genomic_DNA"/>
</dbReference>
<keyword evidence="5" id="KW-0808">Transferase</keyword>
<dbReference type="InterPro" id="IPR047548">
    <property type="entry name" value="Rcat_RBR_RNF14"/>
</dbReference>
<dbReference type="InterPro" id="IPR002867">
    <property type="entry name" value="IBR_dom"/>
</dbReference>
<dbReference type="PROSITE" id="PS50908">
    <property type="entry name" value="RWD"/>
    <property type="match status" value="1"/>
</dbReference>
<dbReference type="InterPro" id="IPR017907">
    <property type="entry name" value="Znf_RING_CS"/>
</dbReference>
<keyword evidence="12" id="KW-1133">Transmembrane helix</keyword>
<comment type="catalytic activity">
    <reaction evidence="1">
        <text>[E2 ubiquitin-conjugating enzyme]-S-ubiquitinyl-L-cysteine + [acceptor protein]-L-lysine = [E2 ubiquitin-conjugating enzyme]-L-cysteine + [acceptor protein]-N(6)-ubiquitinyl-L-lysine.</text>
        <dbReference type="EC" id="2.3.2.31"/>
    </reaction>
</comment>
<evidence type="ECO:0000259" key="18">
    <source>
        <dbReference type="PROSITE" id="PS50089"/>
    </source>
</evidence>
<dbReference type="CDD" id="cd16628">
    <property type="entry name" value="RING-HC_RBR_RNF14"/>
    <property type="match status" value="1"/>
</dbReference>
<evidence type="ECO:0000256" key="15">
    <source>
        <dbReference type="ARBA" id="ARBA00044508"/>
    </source>
</evidence>
<feature type="domain" description="RING-type" evidence="18">
    <location>
        <begin position="257"/>
        <end position="303"/>
    </location>
</feature>
<dbReference type="Gene3D" id="2.20.25.20">
    <property type="match status" value="1"/>
</dbReference>
<dbReference type="FunFam" id="3.30.40.10:FF:000051">
    <property type="entry name" value="RBR-type E3 ubiquitin transferase"/>
    <property type="match status" value="1"/>
</dbReference>
<keyword evidence="22" id="KW-1185">Reference proteome</keyword>
<evidence type="ECO:0000256" key="17">
    <source>
        <dbReference type="SAM" id="Coils"/>
    </source>
</evidence>
<keyword evidence="9 16" id="KW-0863">Zinc-finger</keyword>
<evidence type="ECO:0000256" key="4">
    <source>
        <dbReference type="ARBA" id="ARBA00012251"/>
    </source>
</evidence>
<dbReference type="AlphaFoldDB" id="A0A9Q1H0U7"/>